<dbReference type="InterPro" id="IPR018181">
    <property type="entry name" value="Heat_shock_70_CS"/>
</dbReference>
<dbReference type="PROSITE" id="PS00329">
    <property type="entry name" value="HSP70_2"/>
    <property type="match status" value="1"/>
</dbReference>
<keyword evidence="2 4" id="KW-0547">Nucleotide-binding</keyword>
<evidence type="ECO:0000256" key="2">
    <source>
        <dbReference type="ARBA" id="ARBA00022741"/>
    </source>
</evidence>
<comment type="similarity">
    <text evidence="1 4">Belongs to the heat shock protein 70 family.</text>
</comment>
<organism evidence="5 6">
    <name type="scientific">Rhamnusium bicolor</name>
    <dbReference type="NCBI Taxonomy" id="1586634"/>
    <lineage>
        <taxon>Eukaryota</taxon>
        <taxon>Metazoa</taxon>
        <taxon>Ecdysozoa</taxon>
        <taxon>Arthropoda</taxon>
        <taxon>Hexapoda</taxon>
        <taxon>Insecta</taxon>
        <taxon>Pterygota</taxon>
        <taxon>Neoptera</taxon>
        <taxon>Endopterygota</taxon>
        <taxon>Coleoptera</taxon>
        <taxon>Polyphaga</taxon>
        <taxon>Cucujiformia</taxon>
        <taxon>Chrysomeloidea</taxon>
        <taxon>Cerambycidae</taxon>
        <taxon>Lepturinae</taxon>
        <taxon>Rhagiini</taxon>
        <taxon>Rhamnusium</taxon>
    </lineage>
</organism>
<dbReference type="Gene3D" id="3.30.420.40">
    <property type="match status" value="2"/>
</dbReference>
<proteinExistence type="inferred from homology"/>
<dbReference type="Gene3D" id="3.30.30.30">
    <property type="match status" value="1"/>
</dbReference>
<dbReference type="EMBL" id="JANEYF010004686">
    <property type="protein sequence ID" value="KAJ8930369.1"/>
    <property type="molecule type" value="Genomic_DNA"/>
</dbReference>
<dbReference type="Gene3D" id="3.90.640.10">
    <property type="entry name" value="Actin, Chain A, domain 4"/>
    <property type="match status" value="1"/>
</dbReference>
<evidence type="ECO:0000313" key="6">
    <source>
        <dbReference type="Proteomes" id="UP001162156"/>
    </source>
</evidence>
<dbReference type="PRINTS" id="PR00301">
    <property type="entry name" value="HEATSHOCK70"/>
</dbReference>
<evidence type="ECO:0000256" key="4">
    <source>
        <dbReference type="RuleBase" id="RU003322"/>
    </source>
</evidence>
<dbReference type="Pfam" id="PF00012">
    <property type="entry name" value="HSP70"/>
    <property type="match status" value="1"/>
</dbReference>
<dbReference type="AlphaFoldDB" id="A0AAV8WUD0"/>
<dbReference type="SUPFAM" id="SSF53067">
    <property type="entry name" value="Actin-like ATPase domain"/>
    <property type="match status" value="2"/>
</dbReference>
<keyword evidence="6" id="KW-1185">Reference proteome</keyword>
<dbReference type="FunFam" id="3.30.420.40:FF:000028">
    <property type="entry name" value="heat shock 70 kDa protein-like"/>
    <property type="match status" value="1"/>
</dbReference>
<dbReference type="Gene3D" id="2.60.34.10">
    <property type="entry name" value="Substrate Binding Domain Of DNAk, Chain A, domain 1"/>
    <property type="match status" value="1"/>
</dbReference>
<evidence type="ECO:0000256" key="1">
    <source>
        <dbReference type="ARBA" id="ARBA00007381"/>
    </source>
</evidence>
<keyword evidence="3 4" id="KW-0067">ATP-binding</keyword>
<dbReference type="InterPro" id="IPR013126">
    <property type="entry name" value="Hsp_70_fam"/>
</dbReference>
<dbReference type="InterPro" id="IPR029047">
    <property type="entry name" value="HSP70_peptide-bd_sf"/>
</dbReference>
<dbReference type="Proteomes" id="UP001162156">
    <property type="component" value="Unassembled WGS sequence"/>
</dbReference>
<comment type="caution">
    <text evidence="5">The sequence shown here is derived from an EMBL/GenBank/DDBJ whole genome shotgun (WGS) entry which is preliminary data.</text>
</comment>
<reference evidence="5" key="1">
    <citation type="journal article" date="2023" name="Insect Mol. Biol.">
        <title>Genome sequencing provides insights into the evolution of gene families encoding plant cell wall-degrading enzymes in longhorned beetles.</title>
        <authorList>
            <person name="Shin N.R."/>
            <person name="Okamura Y."/>
            <person name="Kirsch R."/>
            <person name="Pauchet Y."/>
        </authorList>
    </citation>
    <scope>NUCLEOTIDE SEQUENCE</scope>
    <source>
        <strain evidence="5">RBIC_L_NR</strain>
    </source>
</reference>
<dbReference type="SUPFAM" id="SSF100920">
    <property type="entry name" value="Heat shock protein 70kD (HSP70), peptide-binding domain"/>
    <property type="match status" value="1"/>
</dbReference>
<name>A0AAV8WUD0_9CUCU</name>
<evidence type="ECO:0000256" key="3">
    <source>
        <dbReference type="ARBA" id="ARBA00022840"/>
    </source>
</evidence>
<accession>A0AAV8WUD0</accession>
<gene>
    <name evidence="5" type="ORF">NQ314_016833</name>
</gene>
<dbReference type="GO" id="GO:0140662">
    <property type="term" value="F:ATP-dependent protein folding chaperone"/>
    <property type="evidence" value="ECO:0007669"/>
    <property type="project" value="InterPro"/>
</dbReference>
<dbReference type="PROSITE" id="PS01036">
    <property type="entry name" value="HSP70_3"/>
    <property type="match status" value="1"/>
</dbReference>
<evidence type="ECO:0000313" key="5">
    <source>
        <dbReference type="EMBL" id="KAJ8930369.1"/>
    </source>
</evidence>
<dbReference type="PANTHER" id="PTHR19375">
    <property type="entry name" value="HEAT SHOCK PROTEIN 70KDA"/>
    <property type="match status" value="1"/>
</dbReference>
<dbReference type="GO" id="GO:0005524">
    <property type="term" value="F:ATP binding"/>
    <property type="evidence" value="ECO:0007669"/>
    <property type="project" value="UniProtKB-KW"/>
</dbReference>
<protein>
    <submittedName>
        <fullName evidence="5">Uncharacterized protein</fullName>
    </submittedName>
</protein>
<sequence>MLMGVKALTFIYAKRIIGRKFGDEYVSKFARSNEIPFSIVRAEGDQAAFEVTISGTKVIKTPEEVSAEVLKYIKKAASACLECEVTEAVISVPARFSVAQREATRKAAKLANLKVLRLVTEPTAAAIHYASDKGKNNTKILVFDFGGGTLDVSIIEVADKKFEVKAVYGDTFLGGRNIDEILFNHFQRKFLKDRLVSESRKRTFLRRLRIGCIEFKRKLSTNPEAKYPIASCFGADEEIYLTMSKNEFDSLTCDIFERALEIIDMGLKDYGISKTDIVEVVVVGGTTRIPKVREMLKSYFGGHKIKTDIHPDEAVAAGASFQAALLNRLGTDAALENYKITEVTPLSLGIEERCNLMKPLIPKNWPLPCKGRFIGETTNNNQESVLIKIFEGERKNTNYNSLLSEIEINGLPPRRAGDIYFTVKFRLDEDGVLSVRAHEKSTGVKKKLRITMDQFRLSERKIKMSTEEAEKRKHEDDTFEKFVLFKLQAEKSCKHILYDLNKISSEADQEFVERCCRDYLEISETLDFTKINELEGQFEMFNNLVSDILKSNCLLQIES</sequence>
<dbReference type="InterPro" id="IPR043129">
    <property type="entry name" value="ATPase_NBD"/>
</dbReference>